<sequence length="207" mass="23580">MEWQPSENQCTIWKASMTTRRQLQSRPSKRSRISASSTPELETEPEKWRPKTICNGLIVFVDNEWETQGEEPKEHRDIHLENATLRELNRENFICPYCHIKNNPDEPYIGFTNRNNHFDIDTTSFDNPIAETNPGVDNILILTIYLNDERISGVEAGVAFAPVLDLGDMFPGQVVEAAVPFNFMEQSDVTAFQSKMDALAGTLDRGF</sequence>
<evidence type="ECO:0000313" key="2">
    <source>
        <dbReference type="EMBL" id="KAE9406018.1"/>
    </source>
</evidence>
<evidence type="ECO:0000256" key="1">
    <source>
        <dbReference type="SAM" id="MobiDB-lite"/>
    </source>
</evidence>
<keyword evidence="3" id="KW-1185">Reference proteome</keyword>
<proteinExistence type="predicted"/>
<organism evidence="2 3">
    <name type="scientific">Gymnopus androsaceus JB14</name>
    <dbReference type="NCBI Taxonomy" id="1447944"/>
    <lineage>
        <taxon>Eukaryota</taxon>
        <taxon>Fungi</taxon>
        <taxon>Dikarya</taxon>
        <taxon>Basidiomycota</taxon>
        <taxon>Agaricomycotina</taxon>
        <taxon>Agaricomycetes</taxon>
        <taxon>Agaricomycetidae</taxon>
        <taxon>Agaricales</taxon>
        <taxon>Marasmiineae</taxon>
        <taxon>Omphalotaceae</taxon>
        <taxon>Gymnopus</taxon>
    </lineage>
</organism>
<gene>
    <name evidence="2" type="ORF">BT96DRAFT_934514</name>
</gene>
<name>A0A6A4I9M5_9AGAR</name>
<dbReference type="EMBL" id="ML769405">
    <property type="protein sequence ID" value="KAE9406018.1"/>
    <property type="molecule type" value="Genomic_DNA"/>
</dbReference>
<dbReference type="OrthoDB" id="10635736at2759"/>
<feature type="compositionally biased region" description="Polar residues" evidence="1">
    <location>
        <begin position="14"/>
        <end position="26"/>
    </location>
</feature>
<evidence type="ECO:0000313" key="3">
    <source>
        <dbReference type="Proteomes" id="UP000799118"/>
    </source>
</evidence>
<accession>A0A6A4I9M5</accession>
<reference evidence="2" key="1">
    <citation type="journal article" date="2019" name="Environ. Microbiol.">
        <title>Fungal ecological strategies reflected in gene transcription - a case study of two litter decomposers.</title>
        <authorList>
            <person name="Barbi F."/>
            <person name="Kohler A."/>
            <person name="Barry K."/>
            <person name="Baskaran P."/>
            <person name="Daum C."/>
            <person name="Fauchery L."/>
            <person name="Ihrmark K."/>
            <person name="Kuo A."/>
            <person name="LaButti K."/>
            <person name="Lipzen A."/>
            <person name="Morin E."/>
            <person name="Grigoriev I.V."/>
            <person name="Henrissat B."/>
            <person name="Lindahl B."/>
            <person name="Martin F."/>
        </authorList>
    </citation>
    <scope>NUCLEOTIDE SEQUENCE</scope>
    <source>
        <strain evidence="2">JB14</strain>
    </source>
</reference>
<dbReference type="Proteomes" id="UP000799118">
    <property type="component" value="Unassembled WGS sequence"/>
</dbReference>
<feature type="region of interest" description="Disordered" evidence="1">
    <location>
        <begin position="14"/>
        <end position="47"/>
    </location>
</feature>
<dbReference type="AlphaFoldDB" id="A0A6A4I9M5"/>
<protein>
    <submittedName>
        <fullName evidence="2">Uncharacterized protein</fullName>
    </submittedName>
</protein>